<feature type="domain" description="CN hydrolase" evidence="1">
    <location>
        <begin position="3"/>
        <end position="332"/>
    </location>
</feature>
<dbReference type="Gene3D" id="3.60.110.10">
    <property type="entry name" value="Carbon-nitrogen hydrolase"/>
    <property type="match status" value="1"/>
</dbReference>
<dbReference type="AlphaFoldDB" id="A0AAI9SWS5"/>
<dbReference type="GO" id="GO:0070773">
    <property type="term" value="F:protein-N-terminal glutamine amidohydrolase activity"/>
    <property type="evidence" value="ECO:0007669"/>
    <property type="project" value="InterPro"/>
</dbReference>
<gene>
    <name evidence="2" type="ORF">KGF56_002794</name>
</gene>
<dbReference type="RefSeq" id="XP_049180142.1">
    <property type="nucleotide sequence ID" value="XM_049324062.1"/>
</dbReference>
<evidence type="ECO:0000313" key="2">
    <source>
        <dbReference type="EMBL" id="KAI3404397.2"/>
    </source>
</evidence>
<comment type="caution">
    <text evidence="2">The sequence shown here is derived from an EMBL/GenBank/DDBJ whole genome shotgun (WGS) entry which is preliminary data.</text>
</comment>
<reference evidence="2" key="1">
    <citation type="journal article" date="2022" name="DNA Res.">
        <title>Genome analysis of five recently described species of the CUG-Ser clade uncovers Candida theae as a new hybrid lineage with pathogenic potential in the Candida parapsilosis species complex.</title>
        <authorList>
            <person name="Mixao V."/>
            <person name="Del Olmo V."/>
            <person name="Hegedusova E."/>
            <person name="Saus E."/>
            <person name="Pryszcz L."/>
            <person name="Cillingova A."/>
            <person name="Nosek J."/>
            <person name="Gabaldon T."/>
        </authorList>
    </citation>
    <scope>NUCLEOTIDE SEQUENCE</scope>
    <source>
        <strain evidence="2">CBS 10844</strain>
    </source>
</reference>
<proteinExistence type="predicted"/>
<dbReference type="InterPro" id="IPR036526">
    <property type="entry name" value="C-N_Hydrolase_sf"/>
</dbReference>
<organism evidence="2 3">
    <name type="scientific">Candida oxycetoniae</name>
    <dbReference type="NCBI Taxonomy" id="497107"/>
    <lineage>
        <taxon>Eukaryota</taxon>
        <taxon>Fungi</taxon>
        <taxon>Dikarya</taxon>
        <taxon>Ascomycota</taxon>
        <taxon>Saccharomycotina</taxon>
        <taxon>Pichiomycetes</taxon>
        <taxon>Debaryomycetaceae</taxon>
        <taxon>Candida/Lodderomyces clade</taxon>
        <taxon>Candida</taxon>
    </lineage>
</organism>
<dbReference type="PROSITE" id="PS50263">
    <property type="entry name" value="CN_HYDROLASE"/>
    <property type="match status" value="1"/>
</dbReference>
<dbReference type="Pfam" id="PF00795">
    <property type="entry name" value="CN_hydrolase"/>
    <property type="match status" value="1"/>
</dbReference>
<dbReference type="InterPro" id="IPR039703">
    <property type="entry name" value="Nta1"/>
</dbReference>
<dbReference type="GeneID" id="73380411"/>
<keyword evidence="3" id="KW-1185">Reference proteome</keyword>
<accession>A0AAI9SWS5</accession>
<dbReference type="SUPFAM" id="SSF56317">
    <property type="entry name" value="Carbon-nitrogen hydrolase"/>
    <property type="match status" value="1"/>
</dbReference>
<dbReference type="Proteomes" id="UP001202479">
    <property type="component" value="Unassembled WGS sequence"/>
</dbReference>
<evidence type="ECO:0000313" key="3">
    <source>
        <dbReference type="Proteomes" id="UP001202479"/>
    </source>
</evidence>
<protein>
    <submittedName>
        <fullName evidence="2">NTA1</fullName>
    </submittedName>
</protein>
<dbReference type="GO" id="GO:0008418">
    <property type="term" value="F:protein-N-terminal asparagine amidohydrolase activity"/>
    <property type="evidence" value="ECO:0007669"/>
    <property type="project" value="InterPro"/>
</dbReference>
<dbReference type="InterPro" id="IPR003010">
    <property type="entry name" value="C-N_Hydrolase"/>
</dbReference>
<name>A0AAI9SWS5_9ASCO</name>
<dbReference type="GO" id="GO:0030163">
    <property type="term" value="P:protein catabolic process"/>
    <property type="evidence" value="ECO:0007669"/>
    <property type="project" value="TreeGrafter"/>
</dbReference>
<dbReference type="PANTHER" id="PTHR11750">
    <property type="entry name" value="PROTEIN N-TERMINAL AMIDASE"/>
    <property type="match status" value="1"/>
</dbReference>
<dbReference type="PANTHER" id="PTHR11750:SF26">
    <property type="entry name" value="PROTEIN N-TERMINAL AMIDASE"/>
    <property type="match status" value="1"/>
</dbReference>
<sequence length="332" mass="37847">MKLKVAIIQINSLLGQPQQNIKKVQSLLSNISNNNSRFADLVVFSELALTGYNFSSSLHIKPHLESITNYGVSLNFAKNLSIVHQCFTVIGYPEIFNGKIYNSAALFNRNGELIHNYRKTFLYETDEVWGCNENPVKGFPAIDVDFSRSNDKTPMLVTTNFGICMDLNPYKFEADFNEFEFSCSCYSSRSRLIICPMAWLSPKSPSTNTELTEEEKIAECKQIELPSNEPCQSTINYWILRFFPFLTHKNSFMPKWWNKSDKVTVICCNRVGKEKDIVYGGSSCILQFLNNGIERSDLQVEYEGISQQNPSVLLLDTLSQSEEGIILREIEL</sequence>
<evidence type="ECO:0000259" key="1">
    <source>
        <dbReference type="PROSITE" id="PS50263"/>
    </source>
</evidence>
<dbReference type="EMBL" id="JAHUZD010000103">
    <property type="protein sequence ID" value="KAI3404397.2"/>
    <property type="molecule type" value="Genomic_DNA"/>
</dbReference>